<evidence type="ECO:0000313" key="3">
    <source>
        <dbReference type="RefSeq" id="XP_031552015.1"/>
    </source>
</evidence>
<evidence type="ECO:0000256" key="1">
    <source>
        <dbReference type="SAM" id="Phobius"/>
    </source>
</evidence>
<organism evidence="2 3">
    <name type="scientific">Actinia tenebrosa</name>
    <name type="common">Australian red waratah sea anemone</name>
    <dbReference type="NCBI Taxonomy" id="6105"/>
    <lineage>
        <taxon>Eukaryota</taxon>
        <taxon>Metazoa</taxon>
        <taxon>Cnidaria</taxon>
        <taxon>Anthozoa</taxon>
        <taxon>Hexacorallia</taxon>
        <taxon>Actiniaria</taxon>
        <taxon>Actiniidae</taxon>
        <taxon>Actinia</taxon>
    </lineage>
</organism>
<dbReference type="OrthoDB" id="10042902at2759"/>
<keyword evidence="1" id="KW-0472">Membrane</keyword>
<keyword evidence="1" id="KW-0812">Transmembrane</keyword>
<proteinExistence type="predicted"/>
<dbReference type="Pfam" id="PF09772">
    <property type="entry name" value="Tmem26"/>
    <property type="match status" value="2"/>
</dbReference>
<dbReference type="GeneID" id="116289259"/>
<feature type="transmembrane region" description="Helical" evidence="1">
    <location>
        <begin position="12"/>
        <end position="38"/>
    </location>
</feature>
<evidence type="ECO:0000313" key="2">
    <source>
        <dbReference type="Proteomes" id="UP000515163"/>
    </source>
</evidence>
<feature type="transmembrane region" description="Helical" evidence="1">
    <location>
        <begin position="74"/>
        <end position="93"/>
    </location>
</feature>
<dbReference type="Proteomes" id="UP000515163">
    <property type="component" value="Unplaced"/>
</dbReference>
<keyword evidence="2" id="KW-1185">Reference proteome</keyword>
<sequence length="421" mass="48036">MKASAWMRRIVDLLPIFYAVLTRVIFFIHGFLCVWVLAHCKQAMSYWWLMIGILCLLVEMCYTLVVRKGHEYKYFWPSCFFYMLTMVPIVWIIEIDLYHARETAVPQSDSTSTVPTTAASPEGCLSIGNTLNRQKKICELGLIIGIILGRWLLPRGDITRDQLSALLLGYVGTAADILELFEVFEEDKVVGRGDITFAVLGVYSWSLLQFTLVTTATTGKDNQIRITANKVDTEPSAEEVFNRKISSHNKYGNPTKYGNTVINASDDELKEKYIQRLRMKRRQTEKDLNNRGKGFKGVRERKVNPITTARGEVKEISRREMLLHGDIFGILAGILMQDGPFLVLRLVLIIKFSVISEMHIFFTCKNAIALSLLMYRLCILTCSGEDEVYDEHRENEWRLQNVQQAVYSDQFKASGAIQLAG</sequence>
<name>A0A6P8HHG4_ACTTE</name>
<dbReference type="InterPro" id="IPR019169">
    <property type="entry name" value="Transmembrane_26"/>
</dbReference>
<reference evidence="3" key="1">
    <citation type="submission" date="2025-08" db="UniProtKB">
        <authorList>
            <consortium name="RefSeq"/>
        </authorList>
    </citation>
    <scope>IDENTIFICATION</scope>
</reference>
<dbReference type="RefSeq" id="XP_031552015.1">
    <property type="nucleotide sequence ID" value="XM_031696155.1"/>
</dbReference>
<dbReference type="KEGG" id="aten:116289259"/>
<dbReference type="AlphaFoldDB" id="A0A6P8HHG4"/>
<dbReference type="PANTHER" id="PTHR22168">
    <property type="entry name" value="TMEM26 PROTEIN"/>
    <property type="match status" value="1"/>
</dbReference>
<accession>A0A6P8HHG4</accession>
<dbReference type="PANTHER" id="PTHR22168:SF3">
    <property type="entry name" value="TRANSMEMBRANE PROTEIN 26"/>
    <property type="match status" value="1"/>
</dbReference>
<dbReference type="InParanoid" id="A0A6P8HHG4"/>
<keyword evidence="1" id="KW-1133">Transmembrane helix</keyword>
<feature type="transmembrane region" description="Helical" evidence="1">
    <location>
        <begin position="44"/>
        <end position="62"/>
    </location>
</feature>
<gene>
    <name evidence="3" type="primary">LOC116289259</name>
</gene>
<protein>
    <submittedName>
        <fullName evidence="3">Transmembrane protein 26-like</fullName>
    </submittedName>
</protein>